<comment type="caution">
    <text evidence="5">The sequence shown here is derived from an EMBL/GenBank/DDBJ whole genome shotgun (WGS) entry which is preliminary data.</text>
</comment>
<dbReference type="EMBL" id="LWMU01000022">
    <property type="protein sequence ID" value="KZX14197.1"/>
    <property type="molecule type" value="Genomic_DNA"/>
</dbReference>
<evidence type="ECO:0000256" key="1">
    <source>
        <dbReference type="ARBA" id="ARBA00022694"/>
    </source>
</evidence>
<keyword evidence="3 4" id="KW-0255">Endonuclease</keyword>
<dbReference type="HAMAP" id="MF_00755">
    <property type="entry name" value="RNase_P_2"/>
    <property type="match status" value="1"/>
</dbReference>
<comment type="function">
    <text evidence="4">Part of ribonuclease P, a protein complex that generates mature tRNA molecules by cleaving their 5'-ends.</text>
</comment>
<dbReference type="InterPro" id="IPR002759">
    <property type="entry name" value="Pop5/Rpp14/Rnp2-like"/>
</dbReference>
<dbReference type="GO" id="GO:0005737">
    <property type="term" value="C:cytoplasm"/>
    <property type="evidence" value="ECO:0007669"/>
    <property type="project" value="UniProtKB-SubCell"/>
</dbReference>
<dbReference type="RefSeq" id="WP_042692903.1">
    <property type="nucleotide sequence ID" value="NZ_CABMAB010000015.1"/>
</dbReference>
<dbReference type="GO" id="GO:0001682">
    <property type="term" value="P:tRNA 5'-leader removal"/>
    <property type="evidence" value="ECO:0007669"/>
    <property type="project" value="UniProtKB-UniRule"/>
</dbReference>
<comment type="subcellular location">
    <subcellularLocation>
        <location evidence="4">Cytoplasm</location>
    </subcellularLocation>
</comment>
<gene>
    <name evidence="4" type="primary">rnp2</name>
    <name evidence="5" type="ORF">MBORA_01030</name>
</gene>
<protein>
    <recommendedName>
        <fullName evidence="4">Ribonuclease P protein component 2</fullName>
        <shortName evidence="4">RNase P component 2</shortName>
        <ecNumber evidence="4">3.1.26.5</ecNumber>
    </recommendedName>
    <alternativeName>
        <fullName evidence="4">Pop5</fullName>
    </alternativeName>
</protein>
<comment type="subunit">
    <text evidence="4">Consists of a catalytic RNA component and at least 4-5 protein subunits.</text>
</comment>
<dbReference type="Pfam" id="PF01900">
    <property type="entry name" value="RNase_P_Rpp14"/>
    <property type="match status" value="1"/>
</dbReference>
<dbReference type="SUPFAM" id="SSF160350">
    <property type="entry name" value="Rnp2-like"/>
    <property type="match status" value="1"/>
</dbReference>
<evidence type="ECO:0000313" key="5">
    <source>
        <dbReference type="EMBL" id="KZX14197.1"/>
    </source>
</evidence>
<reference evidence="6" key="1">
    <citation type="journal article" date="2016" name="Genome Announc.">
        <title>Draft Genome Sequences of Methanobrevibacter curvatus DSM11111, Methanobrevibacter cuticularis DSM11139, Methanobrevibacter filiformis DSM11501, and Methanobrevibacter oralis DSM7256.</title>
        <authorList>
            <person name="Poehlein A."/>
            <person name="Seedorf H."/>
        </authorList>
    </citation>
    <scope>NUCLEOTIDE SEQUENCE [LARGE SCALE GENOMIC DNA]</scope>
    <source>
        <strain evidence="6">DSM 7256 / JCM 30027 / ZR</strain>
    </source>
</reference>
<name>A0A166CGV4_METOA</name>
<dbReference type="OrthoDB" id="19261at2157"/>
<proteinExistence type="inferred from homology"/>
<dbReference type="EC" id="3.1.26.5" evidence="4"/>
<dbReference type="AlphaFoldDB" id="A0A166CGV4"/>
<keyword evidence="4" id="KW-0963">Cytoplasm</keyword>
<evidence type="ECO:0000256" key="3">
    <source>
        <dbReference type="ARBA" id="ARBA00022759"/>
    </source>
</evidence>
<dbReference type="InterPro" id="IPR038085">
    <property type="entry name" value="Rnp2-like_sf"/>
</dbReference>
<evidence type="ECO:0000256" key="2">
    <source>
        <dbReference type="ARBA" id="ARBA00022722"/>
    </source>
</evidence>
<dbReference type="GO" id="GO:0004526">
    <property type="term" value="F:ribonuclease P activity"/>
    <property type="evidence" value="ECO:0007669"/>
    <property type="project" value="UniProtKB-UniRule"/>
</dbReference>
<comment type="similarity">
    <text evidence="4">Belongs to the eukaryotic/archaeal RNase P protein component 2 family.</text>
</comment>
<dbReference type="Gene3D" id="3.30.70.3250">
    <property type="entry name" value="Ribonuclease P, Pop5 subunit"/>
    <property type="match status" value="1"/>
</dbReference>
<evidence type="ECO:0000256" key="4">
    <source>
        <dbReference type="HAMAP-Rule" id="MF_00755"/>
    </source>
</evidence>
<keyword evidence="4" id="KW-0378">Hydrolase</keyword>
<keyword evidence="1 4" id="KW-0819">tRNA processing</keyword>
<dbReference type="PATRIC" id="fig|66851.6.peg.130"/>
<comment type="catalytic activity">
    <reaction evidence="4">
        <text>Endonucleolytic cleavage of RNA, removing 5'-extranucleotides from tRNA precursor.</text>
        <dbReference type="EC" id="3.1.26.5"/>
    </reaction>
</comment>
<keyword evidence="6" id="KW-1185">Reference proteome</keyword>
<accession>A0A166CGV4</accession>
<keyword evidence="2 4" id="KW-0540">Nuclease</keyword>
<organism evidence="5 6">
    <name type="scientific">Methanobrevibacter oralis</name>
    <dbReference type="NCBI Taxonomy" id="66851"/>
    <lineage>
        <taxon>Archaea</taxon>
        <taxon>Methanobacteriati</taxon>
        <taxon>Methanobacteriota</taxon>
        <taxon>Methanomada group</taxon>
        <taxon>Methanobacteria</taxon>
        <taxon>Methanobacteriales</taxon>
        <taxon>Methanobacteriaceae</taxon>
        <taxon>Methanobrevibacter</taxon>
    </lineage>
</organism>
<dbReference type="Proteomes" id="UP000077428">
    <property type="component" value="Unassembled WGS sequence"/>
</dbReference>
<sequence>MKLKILPPTLRKNNRYLVVDIKIDSQINKDEIVSIIWNACIHFCGELNAADFNLWVMRFFKLNKIGNYYNYKAVVRCQRGYEQEVRSSIALVNKVNGKKIAMTTIALSGTINGALKFI</sequence>
<dbReference type="STRING" id="66851.MBORA_01030"/>
<dbReference type="GO" id="GO:0030677">
    <property type="term" value="C:ribonuclease P complex"/>
    <property type="evidence" value="ECO:0007669"/>
    <property type="project" value="UniProtKB-UniRule"/>
</dbReference>
<evidence type="ECO:0000313" key="6">
    <source>
        <dbReference type="Proteomes" id="UP000077428"/>
    </source>
</evidence>